<dbReference type="SMART" id="SM01134">
    <property type="entry name" value="DeoRC"/>
    <property type="match status" value="1"/>
</dbReference>
<sequence length="254" mass="28340">MLAQYRYGKIINILEEKGVVKVSMLTKLFNVSIETIRRDLENLEKEGLCKRVHGGAVLEKVNKRTTGFEARKKECVEEKKEIANIAAGLVKEGQSVAMDASTTNLELARVLKGKFERLTILTNSLVIADELSDMSQYTIIVIGGFLKNDELSIVGRTAEDIMNNFNLDIAFISVGGISINKGITSYSFEEVGVQKKMIRVSEKAVILADSSKFCKVSLLKLCDFEEINVIVTDSKLKDSYIDIYKDNGVEIIRE</sequence>
<dbReference type="SUPFAM" id="SSF100950">
    <property type="entry name" value="NagB/RpiA/CoA transferase-like"/>
    <property type="match status" value="1"/>
</dbReference>
<dbReference type="GO" id="GO:0003677">
    <property type="term" value="F:DNA binding"/>
    <property type="evidence" value="ECO:0007669"/>
    <property type="project" value="UniProtKB-KW"/>
</dbReference>
<keyword evidence="1" id="KW-0805">Transcription regulation</keyword>
<proteinExistence type="predicted"/>
<feature type="domain" description="HTH deoR-type" evidence="4">
    <location>
        <begin position="3"/>
        <end position="58"/>
    </location>
</feature>
<dbReference type="Gene3D" id="1.10.10.10">
    <property type="entry name" value="Winged helix-like DNA-binding domain superfamily/Winged helix DNA-binding domain"/>
    <property type="match status" value="1"/>
</dbReference>
<evidence type="ECO:0000256" key="2">
    <source>
        <dbReference type="ARBA" id="ARBA00023125"/>
    </source>
</evidence>
<gene>
    <name evidence="5" type="ORF">I6U51_04445</name>
</gene>
<dbReference type="PANTHER" id="PTHR30363:SF44">
    <property type="entry name" value="AGA OPERON TRANSCRIPTIONAL REPRESSOR-RELATED"/>
    <property type="match status" value="1"/>
</dbReference>
<keyword evidence="3" id="KW-0804">Transcription</keyword>
<dbReference type="InterPro" id="IPR014036">
    <property type="entry name" value="DeoR-like_C"/>
</dbReference>
<keyword evidence="2" id="KW-0238">DNA-binding</keyword>
<dbReference type="RefSeq" id="WP_211141390.1">
    <property type="nucleotide sequence ID" value="NZ_JAEEGB010000005.1"/>
</dbReference>
<dbReference type="InterPro" id="IPR001034">
    <property type="entry name" value="DeoR_HTH"/>
</dbReference>
<dbReference type="Pfam" id="PF00455">
    <property type="entry name" value="DeoRC"/>
    <property type="match status" value="1"/>
</dbReference>
<dbReference type="Gene3D" id="3.40.50.1360">
    <property type="match status" value="1"/>
</dbReference>
<protein>
    <submittedName>
        <fullName evidence="5">DeoR/GlpR transcriptional regulator</fullName>
    </submittedName>
</protein>
<dbReference type="InterPro" id="IPR036390">
    <property type="entry name" value="WH_DNA-bd_sf"/>
</dbReference>
<evidence type="ECO:0000313" key="5">
    <source>
        <dbReference type="EMBL" id="MBI6871957.1"/>
    </source>
</evidence>
<accession>A0A934HW09</accession>
<evidence type="ECO:0000259" key="4">
    <source>
        <dbReference type="PROSITE" id="PS51000"/>
    </source>
</evidence>
<evidence type="ECO:0000256" key="1">
    <source>
        <dbReference type="ARBA" id="ARBA00023015"/>
    </source>
</evidence>
<dbReference type="SUPFAM" id="SSF46785">
    <property type="entry name" value="Winged helix' DNA-binding domain"/>
    <property type="match status" value="1"/>
</dbReference>
<name>A0A934HW09_9CLOT</name>
<dbReference type="PROSITE" id="PS51000">
    <property type="entry name" value="HTH_DEOR_2"/>
    <property type="match status" value="1"/>
</dbReference>
<reference evidence="5" key="1">
    <citation type="submission" date="2020-12" db="EMBL/GenBank/DDBJ databases">
        <title>Clostridium thailandense sp. nov., a novel acetogenic bacterium isolated from peat land soil in Thailand.</title>
        <authorList>
            <person name="Chaikitkaew S."/>
            <person name="Birkeland N.K."/>
        </authorList>
    </citation>
    <scope>NUCLEOTIDE SEQUENCE</scope>
    <source>
        <strain evidence="5">DSM 17425</strain>
    </source>
</reference>
<evidence type="ECO:0000313" key="6">
    <source>
        <dbReference type="Proteomes" id="UP000622687"/>
    </source>
</evidence>
<dbReference type="EMBL" id="JAEEGB010000005">
    <property type="protein sequence ID" value="MBI6871957.1"/>
    <property type="molecule type" value="Genomic_DNA"/>
</dbReference>
<dbReference type="GO" id="GO:0003700">
    <property type="term" value="F:DNA-binding transcription factor activity"/>
    <property type="evidence" value="ECO:0007669"/>
    <property type="project" value="InterPro"/>
</dbReference>
<evidence type="ECO:0000256" key="3">
    <source>
        <dbReference type="ARBA" id="ARBA00023163"/>
    </source>
</evidence>
<dbReference type="Pfam" id="PF08220">
    <property type="entry name" value="HTH_DeoR"/>
    <property type="match status" value="1"/>
</dbReference>
<dbReference type="SMART" id="SM00420">
    <property type="entry name" value="HTH_DEOR"/>
    <property type="match status" value="1"/>
</dbReference>
<dbReference type="Proteomes" id="UP000622687">
    <property type="component" value="Unassembled WGS sequence"/>
</dbReference>
<dbReference type="PANTHER" id="PTHR30363">
    <property type="entry name" value="HTH-TYPE TRANSCRIPTIONAL REGULATOR SRLR-RELATED"/>
    <property type="match status" value="1"/>
</dbReference>
<dbReference type="InterPro" id="IPR036388">
    <property type="entry name" value="WH-like_DNA-bd_sf"/>
</dbReference>
<dbReference type="PRINTS" id="PR00037">
    <property type="entry name" value="HTHLACR"/>
</dbReference>
<keyword evidence="6" id="KW-1185">Reference proteome</keyword>
<dbReference type="PROSITE" id="PS00894">
    <property type="entry name" value="HTH_DEOR_1"/>
    <property type="match status" value="1"/>
</dbReference>
<dbReference type="InterPro" id="IPR018356">
    <property type="entry name" value="Tscrpt_reg_HTH_DeoR_CS"/>
</dbReference>
<organism evidence="5 6">
    <name type="scientific">Clostridium aciditolerans</name>
    <dbReference type="NCBI Taxonomy" id="339861"/>
    <lineage>
        <taxon>Bacteria</taxon>
        <taxon>Bacillati</taxon>
        <taxon>Bacillota</taxon>
        <taxon>Clostridia</taxon>
        <taxon>Eubacteriales</taxon>
        <taxon>Clostridiaceae</taxon>
        <taxon>Clostridium</taxon>
    </lineage>
</organism>
<comment type="caution">
    <text evidence="5">The sequence shown here is derived from an EMBL/GenBank/DDBJ whole genome shotgun (WGS) entry which is preliminary data.</text>
</comment>
<dbReference type="AlphaFoldDB" id="A0A934HW09"/>
<dbReference type="InterPro" id="IPR037171">
    <property type="entry name" value="NagB/RpiA_transferase-like"/>
</dbReference>
<dbReference type="InterPro" id="IPR050313">
    <property type="entry name" value="Carb_Metab_HTH_regulators"/>
</dbReference>